<dbReference type="Proteomes" id="UP000380867">
    <property type="component" value="Unassembled WGS sequence"/>
</dbReference>
<keyword evidence="3" id="KW-0804">Transcription</keyword>
<evidence type="ECO:0000259" key="5">
    <source>
        <dbReference type="PROSITE" id="PS50977"/>
    </source>
</evidence>
<evidence type="ECO:0000256" key="2">
    <source>
        <dbReference type="ARBA" id="ARBA00023125"/>
    </source>
</evidence>
<accession>A0A5M4FAM7</accession>
<organism evidence="6 7">
    <name type="scientific">Aeromicrobium ginsengisoli</name>
    <dbReference type="NCBI Taxonomy" id="363867"/>
    <lineage>
        <taxon>Bacteria</taxon>
        <taxon>Bacillati</taxon>
        <taxon>Actinomycetota</taxon>
        <taxon>Actinomycetes</taxon>
        <taxon>Propionibacteriales</taxon>
        <taxon>Nocardioidaceae</taxon>
        <taxon>Aeromicrobium</taxon>
    </lineage>
</organism>
<reference evidence="6" key="1">
    <citation type="submission" date="2019-09" db="EMBL/GenBank/DDBJ databases">
        <authorList>
            <person name="Li J."/>
        </authorList>
    </citation>
    <scope>NUCLEOTIDE SEQUENCE [LARGE SCALE GENOMIC DNA]</scope>
    <source>
        <strain evidence="6">JCM 14732</strain>
    </source>
</reference>
<evidence type="ECO:0000256" key="3">
    <source>
        <dbReference type="ARBA" id="ARBA00023163"/>
    </source>
</evidence>
<dbReference type="InterPro" id="IPR009057">
    <property type="entry name" value="Homeodomain-like_sf"/>
</dbReference>
<feature type="domain" description="HTH tetR-type" evidence="5">
    <location>
        <begin position="7"/>
        <end position="66"/>
    </location>
</feature>
<dbReference type="PRINTS" id="PR00455">
    <property type="entry name" value="HTHTETR"/>
</dbReference>
<keyword evidence="1" id="KW-0805">Transcription regulation</keyword>
<dbReference type="OrthoDB" id="4214267at2"/>
<dbReference type="PANTHER" id="PTHR47506:SF1">
    <property type="entry name" value="HTH-TYPE TRANSCRIPTIONAL REGULATOR YJDC"/>
    <property type="match status" value="1"/>
</dbReference>
<dbReference type="SUPFAM" id="SSF46689">
    <property type="entry name" value="Homeodomain-like"/>
    <property type="match status" value="1"/>
</dbReference>
<dbReference type="RefSeq" id="WP_149690051.1">
    <property type="nucleotide sequence ID" value="NZ_SDPQ02000003.1"/>
</dbReference>
<dbReference type="Pfam" id="PF00440">
    <property type="entry name" value="TetR_N"/>
    <property type="match status" value="1"/>
</dbReference>
<dbReference type="PANTHER" id="PTHR47506">
    <property type="entry name" value="TRANSCRIPTIONAL REGULATORY PROTEIN"/>
    <property type="match status" value="1"/>
</dbReference>
<dbReference type="SUPFAM" id="SSF48498">
    <property type="entry name" value="Tetracyclin repressor-like, C-terminal domain"/>
    <property type="match status" value="1"/>
</dbReference>
<protein>
    <submittedName>
        <fullName evidence="6">TetR/AcrR family transcriptional regulator</fullName>
    </submittedName>
</protein>
<comment type="caution">
    <text evidence="6">The sequence shown here is derived from an EMBL/GenBank/DDBJ whole genome shotgun (WGS) entry which is preliminary data.</text>
</comment>
<dbReference type="PROSITE" id="PS50977">
    <property type="entry name" value="HTH_TETR_2"/>
    <property type="match status" value="1"/>
</dbReference>
<sequence length="185" mass="20053">MTTTTKAKPRERLLAAAEELFYREGVHIGVDRLCEVAQVSKRSMYQHFGSKDEVLVEMLKSRASHVMAGLDTAPDALPRDRILTVFDSLHAQALTPDFFGCPFVSVATELKDREHPASVAARRYKLELTAFFEEQAKLAGAADPEVLAVQLTMMFDGAGAFSVVRGGASPAARTAVEALLASQGI</sequence>
<keyword evidence="7" id="KW-1185">Reference proteome</keyword>
<evidence type="ECO:0000256" key="1">
    <source>
        <dbReference type="ARBA" id="ARBA00023015"/>
    </source>
</evidence>
<name>A0A5M4FAM7_9ACTN</name>
<dbReference type="InterPro" id="IPR036271">
    <property type="entry name" value="Tet_transcr_reg_TetR-rel_C_sf"/>
</dbReference>
<evidence type="ECO:0000313" key="6">
    <source>
        <dbReference type="EMBL" id="KAA1395385.1"/>
    </source>
</evidence>
<dbReference type="GO" id="GO:0003677">
    <property type="term" value="F:DNA binding"/>
    <property type="evidence" value="ECO:0007669"/>
    <property type="project" value="UniProtKB-UniRule"/>
</dbReference>
<dbReference type="AlphaFoldDB" id="A0A5M4FAM7"/>
<feature type="DNA-binding region" description="H-T-H motif" evidence="4">
    <location>
        <begin position="29"/>
        <end position="48"/>
    </location>
</feature>
<dbReference type="EMBL" id="SDPQ02000003">
    <property type="protein sequence ID" value="KAA1395385.1"/>
    <property type="molecule type" value="Genomic_DNA"/>
</dbReference>
<evidence type="ECO:0000313" key="7">
    <source>
        <dbReference type="Proteomes" id="UP000380867"/>
    </source>
</evidence>
<evidence type="ECO:0000256" key="4">
    <source>
        <dbReference type="PROSITE-ProRule" id="PRU00335"/>
    </source>
</evidence>
<dbReference type="Gene3D" id="1.10.357.10">
    <property type="entry name" value="Tetracycline Repressor, domain 2"/>
    <property type="match status" value="1"/>
</dbReference>
<gene>
    <name evidence="6" type="ORF">ESP70_014605</name>
</gene>
<keyword evidence="2 4" id="KW-0238">DNA-binding</keyword>
<proteinExistence type="predicted"/>
<dbReference type="InterPro" id="IPR001647">
    <property type="entry name" value="HTH_TetR"/>
</dbReference>